<keyword evidence="11" id="KW-1185">Reference proteome</keyword>
<evidence type="ECO:0000256" key="3">
    <source>
        <dbReference type="ARBA" id="ARBA00022475"/>
    </source>
</evidence>
<evidence type="ECO:0000256" key="1">
    <source>
        <dbReference type="ARBA" id="ARBA00004651"/>
    </source>
</evidence>
<comment type="subcellular location">
    <subcellularLocation>
        <location evidence="1">Cell membrane</location>
        <topology evidence="1">Multi-pass membrane protein</topology>
    </subcellularLocation>
</comment>
<keyword evidence="3" id="KW-1003">Cell membrane</keyword>
<keyword evidence="4 9" id="KW-0812">Transmembrane</keyword>
<dbReference type="InterPro" id="IPR052157">
    <property type="entry name" value="BCAA_transport_permease"/>
</dbReference>
<keyword evidence="7 9" id="KW-0472">Membrane</keyword>
<dbReference type="PANTHER" id="PTHR11795:SF445">
    <property type="entry name" value="AMINO ACID ABC TRANSPORTER PERMEASE PROTEIN"/>
    <property type="match status" value="1"/>
</dbReference>
<evidence type="ECO:0000256" key="2">
    <source>
        <dbReference type="ARBA" id="ARBA00022448"/>
    </source>
</evidence>
<evidence type="ECO:0000256" key="9">
    <source>
        <dbReference type="SAM" id="Phobius"/>
    </source>
</evidence>
<keyword evidence="2" id="KW-0813">Transport</keyword>
<comment type="similarity">
    <text evidence="8">Belongs to the binding-protein-dependent transport system permease family. LivHM subfamily.</text>
</comment>
<feature type="transmembrane region" description="Helical" evidence="9">
    <location>
        <begin position="263"/>
        <end position="280"/>
    </location>
</feature>
<dbReference type="CDD" id="cd06582">
    <property type="entry name" value="TM_PBP1_LivH_like"/>
    <property type="match status" value="1"/>
</dbReference>
<feature type="transmembrane region" description="Helical" evidence="9">
    <location>
        <begin position="6"/>
        <end position="29"/>
    </location>
</feature>
<accession>A0ABV9ELF3</accession>
<evidence type="ECO:0000256" key="4">
    <source>
        <dbReference type="ARBA" id="ARBA00022692"/>
    </source>
</evidence>
<evidence type="ECO:0000256" key="8">
    <source>
        <dbReference type="ARBA" id="ARBA00037998"/>
    </source>
</evidence>
<evidence type="ECO:0000256" key="5">
    <source>
        <dbReference type="ARBA" id="ARBA00022970"/>
    </source>
</evidence>
<dbReference type="PANTHER" id="PTHR11795">
    <property type="entry name" value="BRANCHED-CHAIN AMINO ACID TRANSPORT SYSTEM PERMEASE PROTEIN LIVH"/>
    <property type="match status" value="1"/>
</dbReference>
<feature type="transmembrane region" description="Helical" evidence="9">
    <location>
        <begin position="95"/>
        <end position="115"/>
    </location>
</feature>
<dbReference type="InterPro" id="IPR001851">
    <property type="entry name" value="ABC_transp_permease"/>
</dbReference>
<sequence>MNWVGAVVQGVLVGGWYALAACGLSLTFGIMRLVNIAHGDLAVCGAYLTLVLSSALGLPVGYTLPLVLPIAFAIGVALHLLLFGRALRGGPLAPVLVTFGLSVMIENLLVAGLSADPRSLDAGRLALAGVRVTAFGSVITLSWLRIAGFLTALAVLGGLHLLLARTSFGRLVRATSDDLDTARLVGVRVRPVFATVAGIAVATAALAGVFLGMTATFDPYAGGLSLIFAFEAVVIGGLGSLWGTLLGGVTIGLVQQLAAQWDVQYTVLAVHLLFFAVLAVRPQGFFPASEPEAA</sequence>
<feature type="transmembrane region" description="Helical" evidence="9">
    <location>
        <begin position="226"/>
        <end position="251"/>
    </location>
</feature>
<evidence type="ECO:0000256" key="6">
    <source>
        <dbReference type="ARBA" id="ARBA00022989"/>
    </source>
</evidence>
<keyword evidence="6 9" id="KW-1133">Transmembrane helix</keyword>
<reference evidence="11" key="1">
    <citation type="journal article" date="2019" name="Int. J. Syst. Evol. Microbiol.">
        <title>The Global Catalogue of Microorganisms (GCM) 10K type strain sequencing project: providing services to taxonomists for standard genome sequencing and annotation.</title>
        <authorList>
            <consortium name="The Broad Institute Genomics Platform"/>
            <consortium name="The Broad Institute Genome Sequencing Center for Infectious Disease"/>
            <person name="Wu L."/>
            <person name="Ma J."/>
        </authorList>
    </citation>
    <scope>NUCLEOTIDE SEQUENCE [LARGE SCALE GENOMIC DNA]</scope>
    <source>
        <strain evidence="11">CCUG 49560</strain>
    </source>
</reference>
<dbReference type="Proteomes" id="UP001595891">
    <property type="component" value="Unassembled WGS sequence"/>
</dbReference>
<dbReference type="RefSeq" id="WP_262849707.1">
    <property type="nucleotide sequence ID" value="NZ_JANZYP010000089.1"/>
</dbReference>
<evidence type="ECO:0000313" key="11">
    <source>
        <dbReference type="Proteomes" id="UP001595891"/>
    </source>
</evidence>
<gene>
    <name evidence="10" type="ORF">ACFO8L_26445</name>
</gene>
<feature type="transmembrane region" description="Helical" evidence="9">
    <location>
        <begin position="41"/>
        <end position="60"/>
    </location>
</feature>
<feature type="transmembrane region" description="Helical" evidence="9">
    <location>
        <begin position="135"/>
        <end position="163"/>
    </location>
</feature>
<dbReference type="Pfam" id="PF02653">
    <property type="entry name" value="BPD_transp_2"/>
    <property type="match status" value="1"/>
</dbReference>
<comment type="caution">
    <text evidence="10">The sequence shown here is derived from an EMBL/GenBank/DDBJ whole genome shotgun (WGS) entry which is preliminary data.</text>
</comment>
<dbReference type="EMBL" id="JBHSFN010000017">
    <property type="protein sequence ID" value="MFC4589654.1"/>
    <property type="molecule type" value="Genomic_DNA"/>
</dbReference>
<proteinExistence type="inferred from homology"/>
<organism evidence="10 11">
    <name type="scientific">Sphaerisporangium corydalis</name>
    <dbReference type="NCBI Taxonomy" id="1441875"/>
    <lineage>
        <taxon>Bacteria</taxon>
        <taxon>Bacillati</taxon>
        <taxon>Actinomycetota</taxon>
        <taxon>Actinomycetes</taxon>
        <taxon>Streptosporangiales</taxon>
        <taxon>Streptosporangiaceae</taxon>
        <taxon>Sphaerisporangium</taxon>
    </lineage>
</organism>
<name>A0ABV9ELF3_9ACTN</name>
<feature type="transmembrane region" description="Helical" evidence="9">
    <location>
        <begin position="192"/>
        <end position="214"/>
    </location>
</feature>
<feature type="transmembrane region" description="Helical" evidence="9">
    <location>
        <begin position="66"/>
        <end position="83"/>
    </location>
</feature>
<keyword evidence="5" id="KW-0029">Amino-acid transport</keyword>
<evidence type="ECO:0000256" key="7">
    <source>
        <dbReference type="ARBA" id="ARBA00023136"/>
    </source>
</evidence>
<evidence type="ECO:0000313" key="10">
    <source>
        <dbReference type="EMBL" id="MFC4589654.1"/>
    </source>
</evidence>
<protein>
    <submittedName>
        <fullName evidence="10">Branched-chain amino acid ABC transporter permease</fullName>
    </submittedName>
</protein>